<name>A0A0C3E2P6_9AGAM</name>
<reference evidence="2" key="2">
    <citation type="submission" date="2015-01" db="EMBL/GenBank/DDBJ databases">
        <title>Evolutionary Origins and Diversification of the Mycorrhizal Mutualists.</title>
        <authorList>
            <consortium name="DOE Joint Genome Institute"/>
            <consortium name="Mycorrhizal Genomics Consortium"/>
            <person name="Kohler A."/>
            <person name="Kuo A."/>
            <person name="Nagy L.G."/>
            <person name="Floudas D."/>
            <person name="Copeland A."/>
            <person name="Barry K.W."/>
            <person name="Cichocki N."/>
            <person name="Veneault-Fourrey C."/>
            <person name="LaButti K."/>
            <person name="Lindquist E.A."/>
            <person name="Lipzen A."/>
            <person name="Lundell T."/>
            <person name="Morin E."/>
            <person name="Murat C."/>
            <person name="Riley R."/>
            <person name="Ohm R."/>
            <person name="Sun H."/>
            <person name="Tunlid A."/>
            <person name="Henrissat B."/>
            <person name="Grigoriev I.V."/>
            <person name="Hibbett D.S."/>
            <person name="Martin F."/>
        </authorList>
    </citation>
    <scope>NUCLEOTIDE SEQUENCE [LARGE SCALE GENOMIC DNA]</scope>
    <source>
        <strain evidence="2">Foug A</strain>
    </source>
</reference>
<keyword evidence="2" id="KW-1185">Reference proteome</keyword>
<protein>
    <submittedName>
        <fullName evidence="1">Uncharacterized protein</fullName>
    </submittedName>
</protein>
<dbReference type="Proteomes" id="UP000053989">
    <property type="component" value="Unassembled WGS sequence"/>
</dbReference>
<evidence type="ECO:0000313" key="1">
    <source>
        <dbReference type="EMBL" id="KIM62331.1"/>
    </source>
</evidence>
<dbReference type="EMBL" id="KN822043">
    <property type="protein sequence ID" value="KIM62331.1"/>
    <property type="molecule type" value="Genomic_DNA"/>
</dbReference>
<accession>A0A0C3E2P6</accession>
<evidence type="ECO:0000313" key="2">
    <source>
        <dbReference type="Proteomes" id="UP000053989"/>
    </source>
</evidence>
<proteinExistence type="predicted"/>
<dbReference type="InParanoid" id="A0A0C3E2P6"/>
<dbReference type="HOGENOM" id="CLU_2759304_0_0_1"/>
<gene>
    <name evidence="1" type="ORF">SCLCIDRAFT_1215198</name>
</gene>
<organism evidence="1 2">
    <name type="scientific">Scleroderma citrinum Foug A</name>
    <dbReference type="NCBI Taxonomy" id="1036808"/>
    <lineage>
        <taxon>Eukaryota</taxon>
        <taxon>Fungi</taxon>
        <taxon>Dikarya</taxon>
        <taxon>Basidiomycota</taxon>
        <taxon>Agaricomycotina</taxon>
        <taxon>Agaricomycetes</taxon>
        <taxon>Agaricomycetidae</taxon>
        <taxon>Boletales</taxon>
        <taxon>Sclerodermatineae</taxon>
        <taxon>Sclerodermataceae</taxon>
        <taxon>Scleroderma</taxon>
    </lineage>
</organism>
<dbReference type="AlphaFoldDB" id="A0A0C3E2P6"/>
<sequence length="70" mass="7448">MVAIGQAMEKASRGTVNRNFLSDAARHGSFRVQPLFEFCPIHSSSPSQNARPISTSGILPPPIGALRVAT</sequence>
<reference evidence="1 2" key="1">
    <citation type="submission" date="2014-04" db="EMBL/GenBank/DDBJ databases">
        <authorList>
            <consortium name="DOE Joint Genome Institute"/>
            <person name="Kuo A."/>
            <person name="Kohler A."/>
            <person name="Nagy L.G."/>
            <person name="Floudas D."/>
            <person name="Copeland A."/>
            <person name="Barry K.W."/>
            <person name="Cichocki N."/>
            <person name="Veneault-Fourrey C."/>
            <person name="LaButti K."/>
            <person name="Lindquist E.A."/>
            <person name="Lipzen A."/>
            <person name="Lundell T."/>
            <person name="Morin E."/>
            <person name="Murat C."/>
            <person name="Sun H."/>
            <person name="Tunlid A."/>
            <person name="Henrissat B."/>
            <person name="Grigoriev I.V."/>
            <person name="Hibbett D.S."/>
            <person name="Martin F."/>
            <person name="Nordberg H.P."/>
            <person name="Cantor M.N."/>
            <person name="Hua S.X."/>
        </authorList>
    </citation>
    <scope>NUCLEOTIDE SEQUENCE [LARGE SCALE GENOMIC DNA]</scope>
    <source>
        <strain evidence="1 2">Foug A</strain>
    </source>
</reference>